<dbReference type="SUPFAM" id="SSF53067">
    <property type="entry name" value="Actin-like ATPase domain"/>
    <property type="match status" value="1"/>
</dbReference>
<dbReference type="PANTHER" id="PTHR14187">
    <property type="entry name" value="ALPHA KINASE/ELONGATION FACTOR 2 KINASE"/>
    <property type="match status" value="1"/>
</dbReference>
<organism evidence="1 2">
    <name type="scientific">Dreissena polymorpha</name>
    <name type="common">Zebra mussel</name>
    <name type="synonym">Mytilus polymorpha</name>
    <dbReference type="NCBI Taxonomy" id="45954"/>
    <lineage>
        <taxon>Eukaryota</taxon>
        <taxon>Metazoa</taxon>
        <taxon>Spiralia</taxon>
        <taxon>Lophotrochozoa</taxon>
        <taxon>Mollusca</taxon>
        <taxon>Bivalvia</taxon>
        <taxon>Autobranchia</taxon>
        <taxon>Heteroconchia</taxon>
        <taxon>Euheterodonta</taxon>
        <taxon>Imparidentia</taxon>
        <taxon>Neoheterodontei</taxon>
        <taxon>Myida</taxon>
        <taxon>Dreissenoidea</taxon>
        <taxon>Dreissenidae</taxon>
        <taxon>Dreissena</taxon>
    </lineage>
</organism>
<dbReference type="Gene3D" id="3.30.420.40">
    <property type="match status" value="1"/>
</dbReference>
<dbReference type="EMBL" id="JAIWYP010000005">
    <property type="protein sequence ID" value="KAH3823318.1"/>
    <property type="molecule type" value="Genomic_DNA"/>
</dbReference>
<protein>
    <submittedName>
        <fullName evidence="1">Uncharacterized protein</fullName>
    </submittedName>
</protein>
<name>A0A9D4GWX0_DREPO</name>
<evidence type="ECO:0000313" key="2">
    <source>
        <dbReference type="Proteomes" id="UP000828390"/>
    </source>
</evidence>
<sequence length="246" mass="27655">MAERKIIQDPDLVVAIDVGSTHSGYAWQWRGAFKAKEGVEFNTNWGPGTPQIHKTSTSLLLKYTNDGQTLPSIEAFGSNAESQFAYIQSNGEKVEERHNYRLFKEFKMHLYTLNKEGLSTDGSKTESVDAFPEDFLTIMYLFIKALKDDFMNKMKSKLTKSIIDKTLWIVTVPALWSEKTKMFMRTAAETAGIDETHLLLASEPECAAVYCINLPQEQQINMGNLGMAGTKFLTVDIGGNKYLKIS</sequence>
<dbReference type="Proteomes" id="UP000828390">
    <property type="component" value="Unassembled WGS sequence"/>
</dbReference>
<keyword evidence="2" id="KW-1185">Reference proteome</keyword>
<dbReference type="AlphaFoldDB" id="A0A9D4GWX0"/>
<comment type="caution">
    <text evidence="1">The sequence shown here is derived from an EMBL/GenBank/DDBJ whole genome shotgun (WGS) entry which is preliminary data.</text>
</comment>
<gene>
    <name evidence="1" type="ORF">DPMN_125117</name>
</gene>
<accession>A0A9D4GWX0</accession>
<reference evidence="1" key="1">
    <citation type="journal article" date="2019" name="bioRxiv">
        <title>The Genome of the Zebra Mussel, Dreissena polymorpha: A Resource for Invasive Species Research.</title>
        <authorList>
            <person name="McCartney M.A."/>
            <person name="Auch B."/>
            <person name="Kono T."/>
            <person name="Mallez S."/>
            <person name="Zhang Y."/>
            <person name="Obille A."/>
            <person name="Becker A."/>
            <person name="Abrahante J.E."/>
            <person name="Garbe J."/>
            <person name="Badalamenti J.P."/>
            <person name="Herman A."/>
            <person name="Mangelson H."/>
            <person name="Liachko I."/>
            <person name="Sullivan S."/>
            <person name="Sone E.D."/>
            <person name="Koren S."/>
            <person name="Silverstein K.A.T."/>
            <person name="Beckman K.B."/>
            <person name="Gohl D.M."/>
        </authorList>
    </citation>
    <scope>NUCLEOTIDE SEQUENCE</scope>
    <source>
        <strain evidence="1">Duluth1</strain>
        <tissue evidence="1">Whole animal</tissue>
    </source>
</reference>
<dbReference type="PANTHER" id="PTHR14187:SF5">
    <property type="entry name" value="HEAT SHOCK 70 KDA PROTEIN 12A"/>
    <property type="match status" value="1"/>
</dbReference>
<evidence type="ECO:0000313" key="1">
    <source>
        <dbReference type="EMBL" id="KAH3823318.1"/>
    </source>
</evidence>
<dbReference type="InterPro" id="IPR043129">
    <property type="entry name" value="ATPase_NBD"/>
</dbReference>
<reference evidence="1" key="2">
    <citation type="submission" date="2020-11" db="EMBL/GenBank/DDBJ databases">
        <authorList>
            <person name="McCartney M.A."/>
            <person name="Auch B."/>
            <person name="Kono T."/>
            <person name="Mallez S."/>
            <person name="Becker A."/>
            <person name="Gohl D.M."/>
            <person name="Silverstein K.A.T."/>
            <person name="Koren S."/>
            <person name="Bechman K.B."/>
            <person name="Herman A."/>
            <person name="Abrahante J.E."/>
            <person name="Garbe J."/>
        </authorList>
    </citation>
    <scope>NUCLEOTIDE SEQUENCE</scope>
    <source>
        <strain evidence="1">Duluth1</strain>
        <tissue evidence="1">Whole animal</tissue>
    </source>
</reference>
<proteinExistence type="predicted"/>